<proteinExistence type="predicted"/>
<reference evidence="1" key="1">
    <citation type="submission" date="2016-07" db="EMBL/GenBank/DDBJ databases">
        <authorList>
            <person name="Bretaudeau A."/>
        </authorList>
    </citation>
    <scope>NUCLEOTIDE SEQUENCE</scope>
    <source>
        <strain evidence="1">Rice</strain>
        <tissue evidence="1">Whole body</tissue>
    </source>
</reference>
<dbReference type="AlphaFoldDB" id="A0A2H1V2X6"/>
<accession>A0A2H1V2X6</accession>
<sequence length="76" mass="8495">MSVRCVAQTWRRPPLQLHAARSGQLRANICVPVVLASLVSCKRNNAMLIVPLDNAPSYGEERENDGKNKRFIFVTS</sequence>
<gene>
    <name evidence="1" type="ORF">SFRICE_023861</name>
</gene>
<evidence type="ECO:0000313" key="1">
    <source>
        <dbReference type="EMBL" id="SOQ35190.1"/>
    </source>
</evidence>
<organism evidence="1">
    <name type="scientific">Spodoptera frugiperda</name>
    <name type="common">Fall armyworm</name>
    <dbReference type="NCBI Taxonomy" id="7108"/>
    <lineage>
        <taxon>Eukaryota</taxon>
        <taxon>Metazoa</taxon>
        <taxon>Ecdysozoa</taxon>
        <taxon>Arthropoda</taxon>
        <taxon>Hexapoda</taxon>
        <taxon>Insecta</taxon>
        <taxon>Pterygota</taxon>
        <taxon>Neoptera</taxon>
        <taxon>Endopterygota</taxon>
        <taxon>Lepidoptera</taxon>
        <taxon>Glossata</taxon>
        <taxon>Ditrysia</taxon>
        <taxon>Noctuoidea</taxon>
        <taxon>Noctuidae</taxon>
        <taxon>Amphipyrinae</taxon>
        <taxon>Spodoptera</taxon>
    </lineage>
</organism>
<protein>
    <submittedName>
        <fullName evidence="1">SFRICE_023861</fullName>
    </submittedName>
</protein>
<name>A0A2H1V2X6_SPOFR</name>
<dbReference type="EMBL" id="ODYU01000433">
    <property type="protein sequence ID" value="SOQ35190.1"/>
    <property type="molecule type" value="Genomic_DNA"/>
</dbReference>